<dbReference type="InterPro" id="IPR021363">
    <property type="entry name" value="DUF2835"/>
</dbReference>
<organism evidence="1 2">
    <name type="scientific">Pseudomonas segetis</name>
    <dbReference type="NCBI Taxonomy" id="298908"/>
    <lineage>
        <taxon>Bacteria</taxon>
        <taxon>Pseudomonadati</taxon>
        <taxon>Pseudomonadota</taxon>
        <taxon>Gammaproteobacteria</taxon>
        <taxon>Pseudomonadales</taxon>
        <taxon>Pseudomonadaceae</taxon>
        <taxon>Pseudomonas</taxon>
    </lineage>
</organism>
<dbReference type="Proteomes" id="UP000242915">
    <property type="component" value="Unassembled WGS sequence"/>
</dbReference>
<keyword evidence="2" id="KW-1185">Reference proteome</keyword>
<gene>
    <name evidence="1" type="ORF">SAMN05216255_0781</name>
</gene>
<name>A0A238ZZR7_9PSED</name>
<accession>A0A238ZZR7</accession>
<protein>
    <recommendedName>
        <fullName evidence="3">Topoisomerase II</fullName>
    </recommendedName>
</protein>
<dbReference type="Pfam" id="PF11197">
    <property type="entry name" value="DUF2835"/>
    <property type="match status" value="1"/>
</dbReference>
<reference evidence="2" key="1">
    <citation type="submission" date="2017-06" db="EMBL/GenBank/DDBJ databases">
        <authorList>
            <person name="Varghese N."/>
            <person name="Submissions S."/>
        </authorList>
    </citation>
    <scope>NUCLEOTIDE SEQUENCE [LARGE SCALE GENOMIC DNA]</scope>
    <source>
        <strain evidence="2">CIP 108523</strain>
    </source>
</reference>
<proteinExistence type="predicted"/>
<dbReference type="AlphaFoldDB" id="A0A238ZZR7"/>
<sequence length="73" mass="8422">MPSLLLDIALSRQTLQLYYQGDASRLVLTSREGRRVNMPIHHLRPFVTHLGVNGVFEIEFNEFGKLLSLRRLS</sequence>
<evidence type="ECO:0008006" key="3">
    <source>
        <dbReference type="Google" id="ProtNLM"/>
    </source>
</evidence>
<dbReference type="RefSeq" id="WP_010483080.1">
    <property type="nucleotide sequence ID" value="NZ_FZOG01000001.1"/>
</dbReference>
<dbReference type="EMBL" id="FZOG01000001">
    <property type="protein sequence ID" value="SNR88264.1"/>
    <property type="molecule type" value="Genomic_DNA"/>
</dbReference>
<evidence type="ECO:0000313" key="1">
    <source>
        <dbReference type="EMBL" id="SNR88264.1"/>
    </source>
</evidence>
<evidence type="ECO:0000313" key="2">
    <source>
        <dbReference type="Proteomes" id="UP000242915"/>
    </source>
</evidence>